<gene>
    <name evidence="2" type="ORF">A5640_09590</name>
</gene>
<protein>
    <recommendedName>
        <fullName evidence="1">TIR domain-containing protein</fullName>
    </recommendedName>
</protein>
<accession>A0A1A3KQG2</accession>
<dbReference type="Gene3D" id="3.40.50.10140">
    <property type="entry name" value="Toll/interleukin-1 receptor homology (TIR) domain"/>
    <property type="match status" value="1"/>
</dbReference>
<reference evidence="2 3" key="1">
    <citation type="submission" date="2016-06" db="EMBL/GenBank/DDBJ databases">
        <authorList>
            <person name="Kjaerup R.B."/>
            <person name="Dalgaard T.S."/>
            <person name="Juul-Madsen H.R."/>
        </authorList>
    </citation>
    <scope>NUCLEOTIDE SEQUENCE [LARGE SCALE GENOMIC DNA]</scope>
    <source>
        <strain evidence="2 3">1276495.2</strain>
    </source>
</reference>
<name>A0A1A3KQG2_MYCAS</name>
<comment type="caution">
    <text evidence="2">The sequence shown here is derived from an EMBL/GenBank/DDBJ whole genome shotgun (WGS) entry which is preliminary data.</text>
</comment>
<dbReference type="PROSITE" id="PS50104">
    <property type="entry name" value="TIR"/>
    <property type="match status" value="1"/>
</dbReference>
<feature type="domain" description="TIR" evidence="1">
    <location>
        <begin position="5"/>
        <end position="157"/>
    </location>
</feature>
<dbReference type="SUPFAM" id="SSF52200">
    <property type="entry name" value="Toll/Interleukin receptor TIR domain"/>
    <property type="match status" value="1"/>
</dbReference>
<dbReference type="EMBL" id="LZLM01000058">
    <property type="protein sequence ID" value="OBJ86613.1"/>
    <property type="molecule type" value="Genomic_DNA"/>
</dbReference>
<evidence type="ECO:0000313" key="2">
    <source>
        <dbReference type="EMBL" id="OBJ86613.1"/>
    </source>
</evidence>
<organism evidence="2 3">
    <name type="scientific">Mycobacterium asiaticum</name>
    <dbReference type="NCBI Taxonomy" id="1790"/>
    <lineage>
        <taxon>Bacteria</taxon>
        <taxon>Bacillati</taxon>
        <taxon>Actinomycetota</taxon>
        <taxon>Actinomycetes</taxon>
        <taxon>Mycobacteriales</taxon>
        <taxon>Mycobacteriaceae</taxon>
        <taxon>Mycobacterium</taxon>
    </lineage>
</organism>
<sequence length="198" mass="22978">MTDGYDHDIFLSFPRAGTAFDWVCNHFHPILEKTLTDELGTEPEIYVYTEQETGVAWPENLAASLRRSRYLVAVWAPTYFRSPWCLAEWESMRQRERQLGLRTEEQPRGLVYPVVYRDGVSFPEQAKQIFTGKGDLSRWAYPSPIFEKTAEYVKFYKAMRVIAEELAGWLTVAPEWQPDWPVVRPDPGPAPPLPQPRL</sequence>
<dbReference type="Proteomes" id="UP000093925">
    <property type="component" value="Unassembled WGS sequence"/>
</dbReference>
<dbReference type="AlphaFoldDB" id="A0A1A3KQG2"/>
<dbReference type="InterPro" id="IPR035897">
    <property type="entry name" value="Toll_tir_struct_dom_sf"/>
</dbReference>
<evidence type="ECO:0000313" key="3">
    <source>
        <dbReference type="Proteomes" id="UP000093925"/>
    </source>
</evidence>
<evidence type="ECO:0000259" key="1">
    <source>
        <dbReference type="PROSITE" id="PS50104"/>
    </source>
</evidence>
<dbReference type="RefSeq" id="WP_065139617.1">
    <property type="nucleotide sequence ID" value="NZ_LZLM01000058.1"/>
</dbReference>
<proteinExistence type="predicted"/>
<dbReference type="Pfam" id="PF13676">
    <property type="entry name" value="TIR_2"/>
    <property type="match status" value="1"/>
</dbReference>
<dbReference type="InterPro" id="IPR000157">
    <property type="entry name" value="TIR_dom"/>
</dbReference>
<dbReference type="GO" id="GO:0007165">
    <property type="term" value="P:signal transduction"/>
    <property type="evidence" value="ECO:0007669"/>
    <property type="project" value="InterPro"/>
</dbReference>